<dbReference type="Proteomes" id="UP001432146">
    <property type="component" value="Unassembled WGS sequence"/>
</dbReference>
<reference evidence="2 3" key="1">
    <citation type="submission" date="2024-05" db="EMBL/GenBank/DDBJ databases">
        <title>The nuclear and mitochondrial genome assemblies of Tetragonisca angustula (Apidae: Meliponini), a tiny yet remarkable pollinator in the Neotropics.</title>
        <authorList>
            <person name="Ferrari R."/>
            <person name="Ricardo P.C."/>
            <person name="Dias F.C."/>
            <person name="Araujo N.S."/>
            <person name="Soares D.O."/>
            <person name="Zhou Q.-S."/>
            <person name="Zhu C.-D."/>
            <person name="Coutinho L."/>
            <person name="Airas M.C."/>
            <person name="Batista T.M."/>
        </authorList>
    </citation>
    <scope>NUCLEOTIDE SEQUENCE [LARGE SCALE GENOMIC DNA]</scope>
    <source>
        <strain evidence="2">ASF017062</strain>
        <tissue evidence="2">Abdomen</tissue>
    </source>
</reference>
<evidence type="ECO:0000313" key="3">
    <source>
        <dbReference type="Proteomes" id="UP001432146"/>
    </source>
</evidence>
<name>A0AAW1A0G9_9HYME</name>
<feature type="transmembrane region" description="Helical" evidence="1">
    <location>
        <begin position="46"/>
        <end position="65"/>
    </location>
</feature>
<sequence>MTSLINSPFRLGGRGGAGYWGGVKGGGCGDTRAGEEVVEPWMEGTAGISVVVSGVVDVIVVVAAVGVNGDVVVVAMMVVRCPMYLEAVLLGLLLNGQGGRRGGSTGGGS</sequence>
<feature type="transmembrane region" description="Helical" evidence="1">
    <location>
        <begin position="71"/>
        <end position="94"/>
    </location>
</feature>
<accession>A0AAW1A0G9</accession>
<keyword evidence="1" id="KW-0812">Transmembrane</keyword>
<keyword evidence="1" id="KW-1133">Transmembrane helix</keyword>
<keyword evidence="3" id="KW-1185">Reference proteome</keyword>
<gene>
    <name evidence="2" type="ORF">QLX08_004891</name>
</gene>
<proteinExistence type="predicted"/>
<dbReference type="AlphaFoldDB" id="A0AAW1A0G9"/>
<comment type="caution">
    <text evidence="2">The sequence shown here is derived from an EMBL/GenBank/DDBJ whole genome shotgun (WGS) entry which is preliminary data.</text>
</comment>
<organism evidence="2 3">
    <name type="scientific">Tetragonisca angustula</name>
    <dbReference type="NCBI Taxonomy" id="166442"/>
    <lineage>
        <taxon>Eukaryota</taxon>
        <taxon>Metazoa</taxon>
        <taxon>Ecdysozoa</taxon>
        <taxon>Arthropoda</taxon>
        <taxon>Hexapoda</taxon>
        <taxon>Insecta</taxon>
        <taxon>Pterygota</taxon>
        <taxon>Neoptera</taxon>
        <taxon>Endopterygota</taxon>
        <taxon>Hymenoptera</taxon>
        <taxon>Apocrita</taxon>
        <taxon>Aculeata</taxon>
        <taxon>Apoidea</taxon>
        <taxon>Anthophila</taxon>
        <taxon>Apidae</taxon>
        <taxon>Tetragonisca</taxon>
    </lineage>
</organism>
<evidence type="ECO:0000313" key="2">
    <source>
        <dbReference type="EMBL" id="KAK9303399.1"/>
    </source>
</evidence>
<dbReference type="EMBL" id="JAWNGG020000079">
    <property type="protein sequence ID" value="KAK9303399.1"/>
    <property type="molecule type" value="Genomic_DNA"/>
</dbReference>
<protein>
    <submittedName>
        <fullName evidence="2">Uncharacterized protein</fullName>
    </submittedName>
</protein>
<keyword evidence="1" id="KW-0472">Membrane</keyword>
<evidence type="ECO:0000256" key="1">
    <source>
        <dbReference type="SAM" id="Phobius"/>
    </source>
</evidence>